<keyword evidence="3" id="KW-1185">Reference proteome</keyword>
<dbReference type="InterPro" id="IPR038404">
    <property type="entry name" value="TRAP_DctP_sf"/>
</dbReference>
<protein>
    <recommendedName>
        <fullName evidence="4">TRAP-type C4-dicarboxylate transport system substrate-binding protein</fullName>
    </recommendedName>
</protein>
<reference evidence="2 3" key="1">
    <citation type="submission" date="2016-07" db="EMBL/GenBank/DDBJ databases">
        <title>Draft genome sequence of Prauserella muralis DSM 45305, isolated from a mould-covered wall in an indoor environment.</title>
        <authorList>
            <person name="Ruckert C."/>
            <person name="Albersmeier A."/>
            <person name="Jiang C.-L."/>
            <person name="Jiang Y."/>
            <person name="Kalinowski J."/>
            <person name="Schneider O."/>
            <person name="Winkler A."/>
            <person name="Zotchev S.B."/>
        </authorList>
    </citation>
    <scope>NUCLEOTIDE SEQUENCE [LARGE SCALE GENOMIC DNA]</scope>
    <source>
        <strain evidence="2 3">DSM 45305</strain>
    </source>
</reference>
<dbReference type="GO" id="GO:0055085">
    <property type="term" value="P:transmembrane transport"/>
    <property type="evidence" value="ECO:0007669"/>
    <property type="project" value="InterPro"/>
</dbReference>
<dbReference type="NCBIfam" id="NF037995">
    <property type="entry name" value="TRAP_S1"/>
    <property type="match status" value="1"/>
</dbReference>
<accession>A0A2V4AVK6</accession>
<dbReference type="PANTHER" id="PTHR33376">
    <property type="match status" value="1"/>
</dbReference>
<keyword evidence="1" id="KW-0732">Signal</keyword>
<evidence type="ECO:0008006" key="4">
    <source>
        <dbReference type="Google" id="ProtNLM"/>
    </source>
</evidence>
<evidence type="ECO:0000313" key="2">
    <source>
        <dbReference type="EMBL" id="PXY24684.1"/>
    </source>
</evidence>
<gene>
    <name evidence="2" type="ORF">BAY60_19445</name>
</gene>
<dbReference type="InterPro" id="IPR018389">
    <property type="entry name" value="DctP_fam"/>
</dbReference>
<dbReference type="AlphaFoldDB" id="A0A2V4AVK6"/>
<organism evidence="2 3">
    <name type="scientific">Prauserella muralis</name>
    <dbReference type="NCBI Taxonomy" id="588067"/>
    <lineage>
        <taxon>Bacteria</taxon>
        <taxon>Bacillati</taxon>
        <taxon>Actinomycetota</taxon>
        <taxon>Actinomycetes</taxon>
        <taxon>Pseudonocardiales</taxon>
        <taxon>Pseudonocardiaceae</taxon>
        <taxon>Prauserella</taxon>
    </lineage>
</organism>
<comment type="caution">
    <text evidence="2">The sequence shown here is derived from an EMBL/GenBank/DDBJ whole genome shotgun (WGS) entry which is preliminary data.</text>
</comment>
<proteinExistence type="predicted"/>
<dbReference type="Proteomes" id="UP000249915">
    <property type="component" value="Unassembled WGS sequence"/>
</dbReference>
<dbReference type="Gene3D" id="3.40.190.170">
    <property type="entry name" value="Bacterial extracellular solute-binding protein, family 7"/>
    <property type="match status" value="1"/>
</dbReference>
<sequence length="299" mass="33069">MPSDSTFNQHIMVLWDDVAQLTRGALAVSVVPWGATGNSGTMLEKALRGDVHFYPVSGMPLASVCPQVAFEGIPYAFDSDEHAIEVFSGVLGERVRASVSEIGLHVIPGLWPQGHNQIPAVRASPFETAAQMRGFRIRTANSPFLVDLYVALGMDPRRVHLQGVRAALEEGAVQGVEMPPHGIEQLGIAGLHHSMTVLDIRWATFWMTAHGPTWHALDPRLRDVVTDACMRHANAYAADIRRENQCALRSFERVGVVGALEHAAVQDVLSRAGFYQRWRERLGVDRWALLESEIGRRLR</sequence>
<dbReference type="EMBL" id="MASW01000004">
    <property type="protein sequence ID" value="PXY24684.1"/>
    <property type="molecule type" value="Genomic_DNA"/>
</dbReference>
<dbReference type="PANTHER" id="PTHR33376:SF4">
    <property type="entry name" value="SIALIC ACID-BINDING PERIPLASMIC PROTEIN SIAP"/>
    <property type="match status" value="1"/>
</dbReference>
<evidence type="ECO:0000256" key="1">
    <source>
        <dbReference type="ARBA" id="ARBA00022729"/>
    </source>
</evidence>
<evidence type="ECO:0000313" key="3">
    <source>
        <dbReference type="Proteomes" id="UP000249915"/>
    </source>
</evidence>
<dbReference type="Pfam" id="PF03480">
    <property type="entry name" value="DctP"/>
    <property type="match status" value="1"/>
</dbReference>
<name>A0A2V4AVK6_9PSEU</name>